<evidence type="ECO:0000313" key="2">
    <source>
        <dbReference type="EMBL" id="GLC47681.1"/>
    </source>
</evidence>
<dbReference type="Proteomes" id="UP001165080">
    <property type="component" value="Unassembled WGS sequence"/>
</dbReference>
<name>A0A9W6B8A1_9CHLO</name>
<dbReference type="EMBL" id="BRXU01000001">
    <property type="protein sequence ID" value="GLC47681.1"/>
    <property type="molecule type" value="Genomic_DNA"/>
</dbReference>
<protein>
    <submittedName>
        <fullName evidence="2">Uncharacterized protein</fullName>
    </submittedName>
</protein>
<dbReference type="AlphaFoldDB" id="A0A9W6B8A1"/>
<reference evidence="2 3" key="1">
    <citation type="journal article" date="2023" name="Commun. Biol.">
        <title>Reorganization of the ancestral sex-determining regions during the evolution of trioecy in Pleodorina starrii.</title>
        <authorList>
            <person name="Takahashi K."/>
            <person name="Suzuki S."/>
            <person name="Kawai-Toyooka H."/>
            <person name="Yamamoto K."/>
            <person name="Hamaji T."/>
            <person name="Ootsuki R."/>
            <person name="Yamaguchi H."/>
            <person name="Kawachi M."/>
            <person name="Higashiyama T."/>
            <person name="Nozaki H."/>
        </authorList>
    </citation>
    <scope>NUCLEOTIDE SEQUENCE [LARGE SCALE GENOMIC DNA]</scope>
    <source>
        <strain evidence="2 3">NIES-4479</strain>
    </source>
</reference>
<dbReference type="OrthoDB" id="562728at2759"/>
<gene>
    <name evidence="2" type="primary">PLESTMB000034</name>
    <name evidence="2" type="ORF">PLESTB_000014700</name>
</gene>
<feature type="compositionally biased region" description="Low complexity" evidence="1">
    <location>
        <begin position="74"/>
        <end position="116"/>
    </location>
</feature>
<accession>A0A9W6B8A1</accession>
<proteinExistence type="predicted"/>
<evidence type="ECO:0000256" key="1">
    <source>
        <dbReference type="SAM" id="MobiDB-lite"/>
    </source>
</evidence>
<evidence type="ECO:0000313" key="3">
    <source>
        <dbReference type="Proteomes" id="UP001165080"/>
    </source>
</evidence>
<feature type="region of interest" description="Disordered" evidence="1">
    <location>
        <begin position="58"/>
        <end position="148"/>
    </location>
</feature>
<sequence length="367" mass="38524">MSFRRLGKGVRKAGRPRCLAAAADAKQAANPNLHFCGCDCSVCKEQRRQLVQWRLNNAQKPSRAATPAGQGEVANAASWGSSQGSSPAAASAFEPSRRTPAASSDTATTSRTTSSTGAMGHSSRISGNSDDIVDRPPPSYEDCAAPSSPRNGVTAAVAGFIDSADVPAFDFGSSPAGRPAQLLCVPPADGHNRTVWWWPYGNVELLAKVLPCHSPQREAEIMAALEAGGDFPTASGRLGPCISEQQSLAEAATAMLVPGGLFVQPVGAVLRPCSLAGGINDAGHDLEVVILYPYHRHGSALDYISTLAAVHAEAAESEDAALTLAKEVFDMSLDMFGLMYHAHGDGFLIQDHKPENMVKTSPTGRYL</sequence>
<keyword evidence="3" id="KW-1185">Reference proteome</keyword>
<comment type="caution">
    <text evidence="2">The sequence shown here is derived from an EMBL/GenBank/DDBJ whole genome shotgun (WGS) entry which is preliminary data.</text>
</comment>
<organism evidence="2 3">
    <name type="scientific">Pleodorina starrii</name>
    <dbReference type="NCBI Taxonomy" id="330485"/>
    <lineage>
        <taxon>Eukaryota</taxon>
        <taxon>Viridiplantae</taxon>
        <taxon>Chlorophyta</taxon>
        <taxon>core chlorophytes</taxon>
        <taxon>Chlorophyceae</taxon>
        <taxon>CS clade</taxon>
        <taxon>Chlamydomonadales</taxon>
        <taxon>Volvocaceae</taxon>
        <taxon>Pleodorina</taxon>
    </lineage>
</organism>